<sequence>MSGVASTKCLFCRLASSVPKSSSIPPRRQFHSTPSNQARRKPNFASVRAVDLGLITTTKFRSGRQTFALAKDLPQRPKHKDKKDETAPRPAYRDPRAVDRVMVSQALDSATSFFKPYTPREKQLLALKYTPEQVAALEAAEASINPEDIAAQGRMRDDAMRIEYKDDFSRILPLIDHPIRAPDEDIDPGIRPLTEQETAARFADWFEAVAQRQEDKVEAGDELVTETQALLRDVKAGVELGIHPADGLTPQERLLKLRRYAEEHEDEFDDVVAFERFVADPNNFYYSPKGTLDSQSDVLADELPRLEDPRIVTENESEDPHMERLILQTGLEDEVIRNIKTKILVQHRVVNQTRMGKIQSMYYLCIAGDGEGMLGVGEGKSTEADEAARKSKLNAIRNMKPIPRYENRTIFGEVEGKVGASIVKLSARHPGFGNRCQSLIFEMARAAGLRDLSARCLRSRNKMNVVKATYEALMSQRDPEEVAMARGRKLVDVRKVYYEGMTA</sequence>
<gene>
    <name evidence="12" type="ORF">KVT40_003947</name>
</gene>
<dbReference type="SUPFAM" id="SSF54768">
    <property type="entry name" value="dsRNA-binding domain-like"/>
    <property type="match status" value="1"/>
</dbReference>
<evidence type="ECO:0000313" key="12">
    <source>
        <dbReference type="EMBL" id="KAG8628074.1"/>
    </source>
</evidence>
<evidence type="ECO:0000256" key="8">
    <source>
        <dbReference type="PROSITE-ProRule" id="PRU00268"/>
    </source>
</evidence>
<dbReference type="InterPro" id="IPR020568">
    <property type="entry name" value="Ribosomal_Su5_D2-typ_SF"/>
</dbReference>
<dbReference type="InterPro" id="IPR000851">
    <property type="entry name" value="Ribosomal_uS5"/>
</dbReference>
<evidence type="ECO:0000256" key="1">
    <source>
        <dbReference type="ARBA" id="ARBA00004173"/>
    </source>
</evidence>
<comment type="function">
    <text evidence="6">Component of the mitochondrial ribosome (mitoribosome), a dedicated translation machinery responsible for the synthesis of mitochondrial genome-encoded proteins, including at least some of the essential transmembrane subunits of the mitochondrial respiratory chain. The mitoribosomes are attached to the mitochondrial inner membrane and translation products are cotranslationally integrated into the membrane.</text>
</comment>
<keyword evidence="3 8" id="KW-0689">Ribosomal protein</keyword>
<comment type="caution">
    <text evidence="12">The sequence shown here is derived from an EMBL/GenBank/DDBJ whole genome shotgun (WGS) entry which is preliminary data.</text>
</comment>
<dbReference type="GO" id="GO:0003723">
    <property type="term" value="F:RNA binding"/>
    <property type="evidence" value="ECO:0007669"/>
    <property type="project" value="InterPro"/>
</dbReference>
<dbReference type="Proteomes" id="UP000809789">
    <property type="component" value="Unassembled WGS sequence"/>
</dbReference>
<dbReference type="GO" id="GO:0006412">
    <property type="term" value="P:translation"/>
    <property type="evidence" value="ECO:0007669"/>
    <property type="project" value="InterPro"/>
</dbReference>
<evidence type="ECO:0000256" key="2">
    <source>
        <dbReference type="ARBA" id="ARBA00008945"/>
    </source>
</evidence>
<dbReference type="PROSITE" id="PS50881">
    <property type="entry name" value="S5_DSRBD"/>
    <property type="match status" value="1"/>
</dbReference>
<evidence type="ECO:0000256" key="6">
    <source>
        <dbReference type="ARBA" id="ARBA00037226"/>
    </source>
</evidence>
<feature type="region of interest" description="Disordered" evidence="10">
    <location>
        <begin position="70"/>
        <end position="93"/>
    </location>
</feature>
<dbReference type="PANTHER" id="PTHR48277">
    <property type="entry name" value="MITOCHONDRIAL RIBOSOMAL PROTEIN S5"/>
    <property type="match status" value="1"/>
</dbReference>
<proteinExistence type="inferred from homology"/>
<evidence type="ECO:0000256" key="9">
    <source>
        <dbReference type="RuleBase" id="RU003823"/>
    </source>
</evidence>
<dbReference type="GO" id="GO:0003735">
    <property type="term" value="F:structural constituent of ribosome"/>
    <property type="evidence" value="ECO:0007669"/>
    <property type="project" value="UniProtKB-UniRule"/>
</dbReference>
<dbReference type="OrthoDB" id="309483at2759"/>
<accession>A0A8K0L415</accession>
<feature type="region of interest" description="Disordered" evidence="10">
    <location>
        <begin position="18"/>
        <end position="42"/>
    </location>
</feature>
<evidence type="ECO:0000256" key="7">
    <source>
        <dbReference type="ARBA" id="ARBA00039335"/>
    </source>
</evidence>
<evidence type="ECO:0000256" key="10">
    <source>
        <dbReference type="SAM" id="MobiDB-lite"/>
    </source>
</evidence>
<dbReference type="FunFam" id="3.30.230.10:FF:000041">
    <property type="entry name" value="37S ribosomal protein S5"/>
    <property type="match status" value="1"/>
</dbReference>
<dbReference type="InterPro" id="IPR013810">
    <property type="entry name" value="Ribosomal_uS5_N"/>
</dbReference>
<comment type="similarity">
    <text evidence="2 9">Belongs to the universal ribosomal protein uS5 family.</text>
</comment>
<dbReference type="SUPFAM" id="SSF54211">
    <property type="entry name" value="Ribosomal protein S5 domain 2-like"/>
    <property type="match status" value="1"/>
</dbReference>
<keyword evidence="4" id="KW-0496">Mitochondrion</keyword>
<dbReference type="InterPro" id="IPR014721">
    <property type="entry name" value="Ribsml_uS5_D2-typ_fold_subgr"/>
</dbReference>
<dbReference type="EMBL" id="JAESVG020000004">
    <property type="protein sequence ID" value="KAG8628074.1"/>
    <property type="molecule type" value="Genomic_DNA"/>
</dbReference>
<evidence type="ECO:0000313" key="13">
    <source>
        <dbReference type="Proteomes" id="UP000809789"/>
    </source>
</evidence>
<protein>
    <recommendedName>
        <fullName evidence="7">Small ribosomal subunit protein uS5m</fullName>
    </recommendedName>
</protein>
<evidence type="ECO:0000256" key="4">
    <source>
        <dbReference type="ARBA" id="ARBA00023128"/>
    </source>
</evidence>
<evidence type="ECO:0000259" key="11">
    <source>
        <dbReference type="PROSITE" id="PS50881"/>
    </source>
</evidence>
<dbReference type="AlphaFoldDB" id="A0A8K0L415"/>
<keyword evidence="13" id="KW-1185">Reference proteome</keyword>
<reference evidence="12" key="1">
    <citation type="submission" date="2021-07" db="EMBL/GenBank/DDBJ databases">
        <title>Elsinoe batatas strain:CRI-CJ2 Genome sequencing and assembly.</title>
        <authorList>
            <person name="Huang L."/>
        </authorList>
    </citation>
    <scope>NUCLEOTIDE SEQUENCE</scope>
    <source>
        <strain evidence="12">CRI-CJ2</strain>
    </source>
</reference>
<organism evidence="12 13">
    <name type="scientific">Elsinoe batatas</name>
    <dbReference type="NCBI Taxonomy" id="2601811"/>
    <lineage>
        <taxon>Eukaryota</taxon>
        <taxon>Fungi</taxon>
        <taxon>Dikarya</taxon>
        <taxon>Ascomycota</taxon>
        <taxon>Pezizomycotina</taxon>
        <taxon>Dothideomycetes</taxon>
        <taxon>Dothideomycetidae</taxon>
        <taxon>Myriangiales</taxon>
        <taxon>Elsinoaceae</taxon>
        <taxon>Elsinoe</taxon>
    </lineage>
</organism>
<dbReference type="PANTHER" id="PTHR48277:SF1">
    <property type="entry name" value="MITOCHONDRIAL RIBOSOMAL PROTEIN S5"/>
    <property type="match status" value="1"/>
</dbReference>
<dbReference type="GO" id="GO:0005763">
    <property type="term" value="C:mitochondrial small ribosomal subunit"/>
    <property type="evidence" value="ECO:0007669"/>
    <property type="project" value="UniProtKB-ARBA"/>
</dbReference>
<dbReference type="FunFam" id="3.30.160.20:FF:000022">
    <property type="entry name" value="28S ribosomal protein S5, mitochondrial"/>
    <property type="match status" value="1"/>
</dbReference>
<comment type="subcellular location">
    <subcellularLocation>
        <location evidence="1">Mitochondrion</location>
    </subcellularLocation>
</comment>
<feature type="domain" description="S5 DRBM" evidence="11">
    <location>
        <begin position="339"/>
        <end position="402"/>
    </location>
</feature>
<dbReference type="Pfam" id="PF03719">
    <property type="entry name" value="Ribosomal_S5_C"/>
    <property type="match status" value="1"/>
</dbReference>
<evidence type="ECO:0000256" key="5">
    <source>
        <dbReference type="ARBA" id="ARBA00023274"/>
    </source>
</evidence>
<dbReference type="Gene3D" id="3.30.230.10">
    <property type="match status" value="1"/>
</dbReference>
<dbReference type="Gene3D" id="3.30.160.20">
    <property type="match status" value="1"/>
</dbReference>
<evidence type="ECO:0000256" key="3">
    <source>
        <dbReference type="ARBA" id="ARBA00022980"/>
    </source>
</evidence>
<name>A0A8K0L415_9PEZI</name>
<feature type="compositionally biased region" description="Basic and acidic residues" evidence="10">
    <location>
        <begin position="82"/>
        <end position="93"/>
    </location>
</feature>
<dbReference type="Pfam" id="PF00333">
    <property type="entry name" value="Ribosomal_S5"/>
    <property type="match status" value="1"/>
</dbReference>
<keyword evidence="5 8" id="KW-0687">Ribonucleoprotein</keyword>
<dbReference type="InterPro" id="IPR005324">
    <property type="entry name" value="Ribosomal_uS5_C"/>
</dbReference>